<protein>
    <submittedName>
        <fullName evidence="2">(spotted green pufferfish) hypothetical protein</fullName>
    </submittedName>
</protein>
<dbReference type="PROSITE" id="PS51269">
    <property type="entry name" value="COMM"/>
    <property type="match status" value="1"/>
</dbReference>
<comment type="caution">
    <text evidence="2">The sequence shown here is derived from an EMBL/GenBank/DDBJ whole genome shotgun (WGS) entry which is preliminary data.</text>
</comment>
<dbReference type="OrthoDB" id="17646at2759"/>
<sequence>MVDLLSQLSVPECIRVSNFKAKGKLCHRVVDGLCGQQPPSRAEYSSTWTLEEWTELNKSLITLFHLAAHSNSCDEKAVAVLSDVDSSHTKAVLSVLTARREEIHMALINKTNSISFAALQDFDWQLKLAVSSDKMASLHLPLLSLNFTVKENGILQPVTMEMDREELNMLISSLDAANKQVASVRNSEEALPVF</sequence>
<reference evidence="2" key="1">
    <citation type="journal article" date="2004" name="Nature">
        <title>Genome duplication in the teleost fish Tetraodon nigroviridis reveals the early vertebrate proto-karyotype.</title>
        <authorList>
            <person name="Jaillon O."/>
            <person name="Aury J.-M."/>
            <person name="Brunet F."/>
            <person name="Petit J.-L."/>
            <person name="Stange-Thomann N."/>
            <person name="Mauceli E."/>
            <person name="Bouneau L."/>
            <person name="Fischer C."/>
            <person name="Ozouf-Costaz C."/>
            <person name="Bernot A."/>
            <person name="Nicaud S."/>
            <person name="Jaffe D."/>
            <person name="Fisher S."/>
            <person name="Lutfalla G."/>
            <person name="Dossat C."/>
            <person name="Segurens B."/>
            <person name="Dasilva C."/>
            <person name="Salanoubat M."/>
            <person name="Levy M."/>
            <person name="Boudet N."/>
            <person name="Castellano S."/>
            <person name="Anthouard V."/>
            <person name="Jubin C."/>
            <person name="Castelli V."/>
            <person name="Katinka M."/>
            <person name="Vacherie B."/>
            <person name="Biemont C."/>
            <person name="Skalli Z."/>
            <person name="Cattolico L."/>
            <person name="Poulain J."/>
            <person name="De Berardinis V."/>
            <person name="Cruaud C."/>
            <person name="Duprat S."/>
            <person name="Brottier P."/>
            <person name="Coutanceau J.-P."/>
            <person name="Gouzy J."/>
            <person name="Parra G."/>
            <person name="Lardier G."/>
            <person name="Chapple C."/>
            <person name="McKernan K.J."/>
            <person name="McEwan P."/>
            <person name="Bosak S."/>
            <person name="Kellis M."/>
            <person name="Volff J.-N."/>
            <person name="Guigo R."/>
            <person name="Zody M.C."/>
            <person name="Mesirov J."/>
            <person name="Lindblad-Toh K."/>
            <person name="Birren B."/>
            <person name="Nusbaum C."/>
            <person name="Kahn D."/>
            <person name="Robinson-Rechavi M."/>
            <person name="Laudet V."/>
            <person name="Schachter V."/>
            <person name="Quetier F."/>
            <person name="Saurin W."/>
            <person name="Scarpelli C."/>
            <person name="Wincker P."/>
            <person name="Lander E.S."/>
            <person name="Weissenbach J."/>
            <person name="Roest Crollius H."/>
        </authorList>
    </citation>
    <scope>NUCLEOTIDE SEQUENCE [LARGE SCALE GENOMIC DNA]</scope>
</reference>
<dbReference type="CDD" id="cd04756">
    <property type="entry name" value="Commd8"/>
    <property type="match status" value="1"/>
</dbReference>
<proteinExistence type="predicted"/>
<organism evidence="2">
    <name type="scientific">Tetraodon nigroviridis</name>
    <name type="common">Spotted green pufferfish</name>
    <name type="synonym">Chelonodon nigroviridis</name>
    <dbReference type="NCBI Taxonomy" id="99883"/>
    <lineage>
        <taxon>Eukaryota</taxon>
        <taxon>Metazoa</taxon>
        <taxon>Chordata</taxon>
        <taxon>Craniata</taxon>
        <taxon>Vertebrata</taxon>
        <taxon>Euteleostomi</taxon>
        <taxon>Actinopterygii</taxon>
        <taxon>Neopterygii</taxon>
        <taxon>Teleostei</taxon>
        <taxon>Neoteleostei</taxon>
        <taxon>Acanthomorphata</taxon>
        <taxon>Eupercaria</taxon>
        <taxon>Tetraodontiformes</taxon>
        <taxon>Tetradontoidea</taxon>
        <taxon>Tetraodontidae</taxon>
        <taxon>Tetraodon</taxon>
    </lineage>
</organism>
<dbReference type="KEGG" id="tng:GSTEN00007975G001"/>
<dbReference type="InterPro" id="IPR055184">
    <property type="entry name" value="COMMD8_HN"/>
</dbReference>
<dbReference type="InterPro" id="IPR017920">
    <property type="entry name" value="COMM"/>
</dbReference>
<feature type="domain" description="COMM" evidence="1">
    <location>
        <begin position="118"/>
        <end position="185"/>
    </location>
</feature>
<dbReference type="Pfam" id="PF22838">
    <property type="entry name" value="COMMD8_HN"/>
    <property type="match status" value="1"/>
</dbReference>
<name>Q4T371_TETNG</name>
<dbReference type="PANTHER" id="PTHR16231">
    <property type="entry name" value="COMM DOMAIN-CONTAINING PROTEIN 4-8 FAMILY MEMBER"/>
    <property type="match status" value="1"/>
</dbReference>
<dbReference type="PANTHER" id="PTHR16231:SF0">
    <property type="entry name" value="COMM DOMAIN-CONTAINING PROTEIN 8"/>
    <property type="match status" value="1"/>
</dbReference>
<evidence type="ECO:0000313" key="2">
    <source>
        <dbReference type="EMBL" id="CAF92661.1"/>
    </source>
</evidence>
<gene>
    <name evidence="2" type="ORF">GSTENG00007975001</name>
</gene>
<reference evidence="2" key="2">
    <citation type="submission" date="2004-02" db="EMBL/GenBank/DDBJ databases">
        <authorList>
            <consortium name="Genoscope"/>
            <consortium name="Whitehead Institute Centre for Genome Research"/>
        </authorList>
    </citation>
    <scope>NUCLEOTIDE SEQUENCE</scope>
</reference>
<evidence type="ECO:0000259" key="1">
    <source>
        <dbReference type="PROSITE" id="PS51269"/>
    </source>
</evidence>
<dbReference type="EMBL" id="CAAE01010114">
    <property type="protein sequence ID" value="CAF92661.1"/>
    <property type="molecule type" value="Genomic_DNA"/>
</dbReference>
<dbReference type="Pfam" id="PF07258">
    <property type="entry name" value="COMM_domain"/>
    <property type="match status" value="1"/>
</dbReference>
<dbReference type="InterPro" id="IPR047155">
    <property type="entry name" value="COMMD4/6/7/8"/>
</dbReference>
<accession>Q4T371</accession>
<dbReference type="InterPro" id="IPR047235">
    <property type="entry name" value="COMMD8"/>
</dbReference>
<dbReference type="AlphaFoldDB" id="Q4T371"/>